<protein>
    <recommendedName>
        <fullName evidence="4">F-box domain-containing protein</fullName>
    </recommendedName>
</protein>
<organism evidence="2 3">
    <name type="scientific">Agrocybe pediades</name>
    <dbReference type="NCBI Taxonomy" id="84607"/>
    <lineage>
        <taxon>Eukaryota</taxon>
        <taxon>Fungi</taxon>
        <taxon>Dikarya</taxon>
        <taxon>Basidiomycota</taxon>
        <taxon>Agaricomycotina</taxon>
        <taxon>Agaricomycetes</taxon>
        <taxon>Agaricomycetidae</taxon>
        <taxon>Agaricales</taxon>
        <taxon>Agaricineae</taxon>
        <taxon>Strophariaceae</taxon>
        <taxon>Agrocybe</taxon>
    </lineage>
</organism>
<reference evidence="2 3" key="1">
    <citation type="submission" date="2019-12" db="EMBL/GenBank/DDBJ databases">
        <authorList>
            <person name="Floudas D."/>
            <person name="Bentzer J."/>
            <person name="Ahren D."/>
            <person name="Johansson T."/>
            <person name="Persson P."/>
            <person name="Tunlid A."/>
        </authorList>
    </citation>
    <scope>NUCLEOTIDE SEQUENCE [LARGE SCALE GENOMIC DNA]</scope>
    <source>
        <strain evidence="2 3">CBS 102.39</strain>
    </source>
</reference>
<proteinExistence type="predicted"/>
<sequence>MSSSPHSRTDVAEDSHHEPPTSKLPADVLWNIFRMNADMNDDELIDFRLILRPSGLFKKRALTNTRIASQVCALWRQILLASPSIWGRLIDVDFFAWIGAFKRRCDRRHNHWAREVLRRSQDCPLHVKGEIGAWIAEFVGDILDNSWERVCVLDVKIGRIVDKDLHKLVYRLQNIVSRPAKTLQFFRIDVQSNGGVDRYLMKALGDIGGMRLFSGEAPALKVYCHWPQFSRSLSVANARALSNIHTFSLLDREIQFSASHFLRVLRGMPLLETLRIWYFHFIFGHEWDTTTANRVKLPLLNKIEFYNDNMGQLTKLMGSFDPAPGCAIQVDTQFPGQFLEVPQSRDIFDDSMPILSQYGASYFKHHGFRIA</sequence>
<dbReference type="AlphaFoldDB" id="A0A8H4VL96"/>
<keyword evidence="3" id="KW-1185">Reference proteome</keyword>
<feature type="compositionally biased region" description="Basic and acidic residues" evidence="1">
    <location>
        <begin position="7"/>
        <end position="20"/>
    </location>
</feature>
<feature type="region of interest" description="Disordered" evidence="1">
    <location>
        <begin position="1"/>
        <end position="22"/>
    </location>
</feature>
<name>A0A8H4VL96_9AGAR</name>
<comment type="caution">
    <text evidence="2">The sequence shown here is derived from an EMBL/GenBank/DDBJ whole genome shotgun (WGS) entry which is preliminary data.</text>
</comment>
<dbReference type="EMBL" id="JAACJL010000045">
    <property type="protein sequence ID" value="KAF4613752.1"/>
    <property type="molecule type" value="Genomic_DNA"/>
</dbReference>
<evidence type="ECO:0008006" key="4">
    <source>
        <dbReference type="Google" id="ProtNLM"/>
    </source>
</evidence>
<evidence type="ECO:0000313" key="3">
    <source>
        <dbReference type="Proteomes" id="UP000521872"/>
    </source>
</evidence>
<dbReference type="Proteomes" id="UP000521872">
    <property type="component" value="Unassembled WGS sequence"/>
</dbReference>
<evidence type="ECO:0000256" key="1">
    <source>
        <dbReference type="SAM" id="MobiDB-lite"/>
    </source>
</evidence>
<gene>
    <name evidence="2" type="ORF">D9613_007370</name>
</gene>
<accession>A0A8H4VL96</accession>
<evidence type="ECO:0000313" key="2">
    <source>
        <dbReference type="EMBL" id="KAF4613752.1"/>
    </source>
</evidence>